<evidence type="ECO:0000256" key="7">
    <source>
        <dbReference type="ARBA" id="ARBA00048539"/>
    </source>
</evidence>
<feature type="domain" description="Lysidine-tRNA(Ile) synthetase C-terminal" evidence="9">
    <location>
        <begin position="352"/>
        <end position="410"/>
    </location>
</feature>
<dbReference type="Pfam" id="PF11734">
    <property type="entry name" value="TilS_C"/>
    <property type="match status" value="1"/>
</dbReference>
<keyword evidence="2 8" id="KW-0963">Cytoplasm</keyword>
<keyword evidence="3 8" id="KW-0436">Ligase</keyword>
<dbReference type="InterPro" id="IPR012796">
    <property type="entry name" value="Lysidine-tRNA-synth_C"/>
</dbReference>
<dbReference type="HAMAP" id="MF_01161">
    <property type="entry name" value="tRNA_Ile_lys_synt"/>
    <property type="match status" value="1"/>
</dbReference>
<evidence type="ECO:0000313" key="10">
    <source>
        <dbReference type="EMBL" id="KAA0258179.1"/>
    </source>
</evidence>
<dbReference type="SUPFAM" id="SSF52402">
    <property type="entry name" value="Adenine nucleotide alpha hydrolases-like"/>
    <property type="match status" value="1"/>
</dbReference>
<dbReference type="Gene3D" id="3.40.50.620">
    <property type="entry name" value="HUPs"/>
    <property type="match status" value="1"/>
</dbReference>
<comment type="subcellular location">
    <subcellularLocation>
        <location evidence="1 8">Cytoplasm</location>
    </subcellularLocation>
</comment>
<name>A0A5A8F496_9BACT</name>
<reference evidence="10 11" key="1">
    <citation type="submission" date="2019-06" db="EMBL/GenBank/DDBJ databases">
        <title>Genomic insights into carbon and energy metabolism of Deferribacter autotrophicus revealed new metabolic traits in the phylum Deferribacteres.</title>
        <authorList>
            <person name="Slobodkin A.I."/>
            <person name="Slobodkina G.B."/>
            <person name="Allioux M."/>
            <person name="Alain K."/>
            <person name="Jebbar M."/>
            <person name="Shadrin V."/>
            <person name="Kublanov I.V."/>
            <person name="Toshchakov S.V."/>
            <person name="Bonch-Osmolovskaya E.A."/>
        </authorList>
    </citation>
    <scope>NUCLEOTIDE SEQUENCE [LARGE SCALE GENOMIC DNA]</scope>
    <source>
        <strain evidence="10 11">SL50</strain>
    </source>
</reference>
<comment type="catalytic activity">
    <reaction evidence="7 8">
        <text>cytidine(34) in tRNA(Ile2) + L-lysine + ATP = lysidine(34) in tRNA(Ile2) + AMP + diphosphate + H(+)</text>
        <dbReference type="Rhea" id="RHEA:43744"/>
        <dbReference type="Rhea" id="RHEA-COMP:10625"/>
        <dbReference type="Rhea" id="RHEA-COMP:10670"/>
        <dbReference type="ChEBI" id="CHEBI:15378"/>
        <dbReference type="ChEBI" id="CHEBI:30616"/>
        <dbReference type="ChEBI" id="CHEBI:32551"/>
        <dbReference type="ChEBI" id="CHEBI:33019"/>
        <dbReference type="ChEBI" id="CHEBI:82748"/>
        <dbReference type="ChEBI" id="CHEBI:83665"/>
        <dbReference type="ChEBI" id="CHEBI:456215"/>
        <dbReference type="EC" id="6.3.4.19"/>
    </reaction>
</comment>
<dbReference type="EC" id="6.3.4.19" evidence="8"/>
<dbReference type="OrthoDB" id="9807403at2"/>
<comment type="caution">
    <text evidence="10">The sequence shown here is derived from an EMBL/GenBank/DDBJ whole genome shotgun (WGS) entry which is preliminary data.</text>
</comment>
<dbReference type="InterPro" id="IPR014729">
    <property type="entry name" value="Rossmann-like_a/b/a_fold"/>
</dbReference>
<dbReference type="Proteomes" id="UP000322876">
    <property type="component" value="Unassembled WGS sequence"/>
</dbReference>
<dbReference type="Pfam" id="PF01171">
    <property type="entry name" value="ATP_bind_3"/>
    <property type="match status" value="1"/>
</dbReference>
<evidence type="ECO:0000256" key="4">
    <source>
        <dbReference type="ARBA" id="ARBA00022694"/>
    </source>
</evidence>
<evidence type="ECO:0000313" key="11">
    <source>
        <dbReference type="Proteomes" id="UP000322876"/>
    </source>
</evidence>
<keyword evidence="5 8" id="KW-0547">Nucleotide-binding</keyword>
<evidence type="ECO:0000259" key="9">
    <source>
        <dbReference type="SMART" id="SM00977"/>
    </source>
</evidence>
<dbReference type="NCBIfam" id="TIGR02432">
    <property type="entry name" value="lysidine_TilS_N"/>
    <property type="match status" value="1"/>
</dbReference>
<dbReference type="GO" id="GO:0005737">
    <property type="term" value="C:cytoplasm"/>
    <property type="evidence" value="ECO:0007669"/>
    <property type="project" value="UniProtKB-SubCell"/>
</dbReference>
<keyword evidence="6 8" id="KW-0067">ATP-binding</keyword>
<organism evidence="10 11">
    <name type="scientific">Deferribacter autotrophicus</name>
    <dbReference type="NCBI Taxonomy" id="500465"/>
    <lineage>
        <taxon>Bacteria</taxon>
        <taxon>Pseudomonadati</taxon>
        <taxon>Deferribacterota</taxon>
        <taxon>Deferribacteres</taxon>
        <taxon>Deferribacterales</taxon>
        <taxon>Deferribacteraceae</taxon>
        <taxon>Deferribacter</taxon>
    </lineage>
</organism>
<proteinExistence type="inferred from homology"/>
<dbReference type="InterPro" id="IPR011063">
    <property type="entry name" value="TilS/TtcA_N"/>
</dbReference>
<dbReference type="NCBIfam" id="TIGR02433">
    <property type="entry name" value="lysidine_TilS_C"/>
    <property type="match status" value="1"/>
</dbReference>
<keyword evidence="4 8" id="KW-0819">tRNA processing</keyword>
<dbReference type="EMBL" id="VFJB01000005">
    <property type="protein sequence ID" value="KAA0258179.1"/>
    <property type="molecule type" value="Genomic_DNA"/>
</dbReference>
<evidence type="ECO:0000256" key="3">
    <source>
        <dbReference type="ARBA" id="ARBA00022598"/>
    </source>
</evidence>
<dbReference type="GO" id="GO:0005524">
    <property type="term" value="F:ATP binding"/>
    <property type="evidence" value="ECO:0007669"/>
    <property type="project" value="UniProtKB-UniRule"/>
</dbReference>
<evidence type="ECO:0000256" key="6">
    <source>
        <dbReference type="ARBA" id="ARBA00022840"/>
    </source>
</evidence>
<dbReference type="InterPro" id="IPR012795">
    <property type="entry name" value="tRNA_Ile_lys_synt_N"/>
</dbReference>
<dbReference type="GO" id="GO:0006400">
    <property type="term" value="P:tRNA modification"/>
    <property type="evidence" value="ECO:0007669"/>
    <property type="project" value="UniProtKB-UniRule"/>
</dbReference>
<dbReference type="PANTHER" id="PTHR43033">
    <property type="entry name" value="TRNA(ILE)-LYSIDINE SYNTHASE-RELATED"/>
    <property type="match status" value="1"/>
</dbReference>
<dbReference type="InterPro" id="IPR012094">
    <property type="entry name" value="tRNA_Ile_lys_synt"/>
</dbReference>
<accession>A0A5A8F496</accession>
<sequence>MNTLYEKKLFESCQILKDRNVIIALSGGKDSVSLLHFFKENQSVIGVNSFVACHINHHIRENSDADAMFCKKLCEEWGVKFYLFDIYVYDYVKNYNMSIEEAGRILRYEKLYFLLKELNYDFILTAHHKDDLIENFFIRVFRGTPIYNLSGFNIDEKIFRPLIDIEREEIEYYVNFFKIPFVEDITNRDERYLRNWIRNRILKEIKSYNKGFYNNIERLINESKELKNYLDKKVSLDYEITNFNFVSFELEKFNKLENYEKRYFLMNLLLRYIKAEKKYVDELIKIIQKKTSKRINLPNNFLFEKSISRCYLFKNEYLKSFEIVKDYGETEIVVKHLGKIVTFDNDMINKKLIVRNRRKGDKFKGKKLKDIFIDKKIDLIIRDTAILVEENGNIIWAEHISKEGPIKIKKIGRGL</sequence>
<dbReference type="GO" id="GO:0032267">
    <property type="term" value="F:tRNA(Ile)-lysidine synthase activity"/>
    <property type="evidence" value="ECO:0007669"/>
    <property type="project" value="UniProtKB-EC"/>
</dbReference>
<dbReference type="CDD" id="cd01992">
    <property type="entry name" value="TilS_N"/>
    <property type="match status" value="1"/>
</dbReference>
<feature type="binding site" evidence="8">
    <location>
        <begin position="26"/>
        <end position="31"/>
    </location>
    <ligand>
        <name>ATP</name>
        <dbReference type="ChEBI" id="CHEBI:30616"/>
    </ligand>
</feature>
<dbReference type="AlphaFoldDB" id="A0A5A8F496"/>
<keyword evidence="11" id="KW-1185">Reference proteome</keyword>
<evidence type="ECO:0000256" key="5">
    <source>
        <dbReference type="ARBA" id="ARBA00022741"/>
    </source>
</evidence>
<evidence type="ECO:0000256" key="8">
    <source>
        <dbReference type="HAMAP-Rule" id="MF_01161"/>
    </source>
</evidence>
<comment type="domain">
    <text evidence="8">The N-terminal region contains the highly conserved SGGXDS motif, predicted to be a P-loop motif involved in ATP binding.</text>
</comment>
<dbReference type="PANTHER" id="PTHR43033:SF1">
    <property type="entry name" value="TRNA(ILE)-LYSIDINE SYNTHASE-RELATED"/>
    <property type="match status" value="1"/>
</dbReference>
<dbReference type="SMART" id="SM00977">
    <property type="entry name" value="TilS_C"/>
    <property type="match status" value="1"/>
</dbReference>
<dbReference type="SUPFAM" id="SSF56037">
    <property type="entry name" value="PheT/TilS domain"/>
    <property type="match status" value="1"/>
</dbReference>
<comment type="similarity">
    <text evidence="8">Belongs to the tRNA(Ile)-lysidine synthase family.</text>
</comment>
<comment type="function">
    <text evidence="8">Ligates lysine onto the cytidine present at position 34 of the AUA codon-specific tRNA(Ile) that contains the anticodon CAU, in an ATP-dependent manner. Cytidine is converted to lysidine, thus changing the amino acid specificity of the tRNA from methionine to isoleucine.</text>
</comment>
<protein>
    <recommendedName>
        <fullName evidence="8">tRNA(Ile)-lysidine synthase</fullName>
        <ecNumber evidence="8">6.3.4.19</ecNumber>
    </recommendedName>
    <alternativeName>
        <fullName evidence="8">tRNA(Ile)-2-lysyl-cytidine synthase</fullName>
    </alternativeName>
    <alternativeName>
        <fullName evidence="8">tRNA(Ile)-lysidine synthetase</fullName>
    </alternativeName>
</protein>
<evidence type="ECO:0000256" key="1">
    <source>
        <dbReference type="ARBA" id="ARBA00004496"/>
    </source>
</evidence>
<evidence type="ECO:0000256" key="2">
    <source>
        <dbReference type="ARBA" id="ARBA00022490"/>
    </source>
</evidence>
<dbReference type="RefSeq" id="WP_149266500.1">
    <property type="nucleotide sequence ID" value="NZ_VFJB01000005.1"/>
</dbReference>
<gene>
    <name evidence="8 10" type="primary">tilS</name>
    <name evidence="10" type="ORF">FHQ18_07235</name>
</gene>